<reference evidence="2" key="1">
    <citation type="submission" date="2020-05" db="EMBL/GenBank/DDBJ databases">
        <title>WGS assembly of Panicum virgatum.</title>
        <authorList>
            <person name="Lovell J.T."/>
            <person name="Jenkins J."/>
            <person name="Shu S."/>
            <person name="Juenger T.E."/>
            <person name="Schmutz J."/>
        </authorList>
    </citation>
    <scope>NUCLEOTIDE SEQUENCE</scope>
    <source>
        <strain evidence="2">AP13</strain>
    </source>
</reference>
<feature type="transmembrane region" description="Helical" evidence="1">
    <location>
        <begin position="32"/>
        <end position="51"/>
    </location>
</feature>
<sequence length="84" mass="10107">MSMHSNMFIFLEKVGLSFLEPMDFIIHQDMDLIFLEMLDFILLLICWWFFIQIRPEWMMTHLVTGAHATFLTRGRAGLRSRWVI</sequence>
<keyword evidence="1" id="KW-0472">Membrane</keyword>
<keyword evidence="1" id="KW-1133">Transmembrane helix</keyword>
<evidence type="ECO:0000256" key="1">
    <source>
        <dbReference type="SAM" id="Phobius"/>
    </source>
</evidence>
<dbReference type="AlphaFoldDB" id="A0A8T0N8F0"/>
<evidence type="ECO:0000313" key="2">
    <source>
        <dbReference type="EMBL" id="KAG2544592.1"/>
    </source>
</evidence>
<keyword evidence="1" id="KW-0812">Transmembrane</keyword>
<keyword evidence="3" id="KW-1185">Reference proteome</keyword>
<evidence type="ECO:0000313" key="3">
    <source>
        <dbReference type="Proteomes" id="UP000823388"/>
    </source>
</evidence>
<name>A0A8T0N8F0_PANVG</name>
<comment type="caution">
    <text evidence="2">The sequence shown here is derived from an EMBL/GenBank/DDBJ whole genome shotgun (WGS) entry which is preliminary data.</text>
</comment>
<accession>A0A8T0N8F0</accession>
<dbReference type="Proteomes" id="UP000823388">
    <property type="component" value="Chromosome 9K"/>
</dbReference>
<organism evidence="2 3">
    <name type="scientific">Panicum virgatum</name>
    <name type="common">Blackwell switchgrass</name>
    <dbReference type="NCBI Taxonomy" id="38727"/>
    <lineage>
        <taxon>Eukaryota</taxon>
        <taxon>Viridiplantae</taxon>
        <taxon>Streptophyta</taxon>
        <taxon>Embryophyta</taxon>
        <taxon>Tracheophyta</taxon>
        <taxon>Spermatophyta</taxon>
        <taxon>Magnoliopsida</taxon>
        <taxon>Liliopsida</taxon>
        <taxon>Poales</taxon>
        <taxon>Poaceae</taxon>
        <taxon>PACMAD clade</taxon>
        <taxon>Panicoideae</taxon>
        <taxon>Panicodae</taxon>
        <taxon>Paniceae</taxon>
        <taxon>Panicinae</taxon>
        <taxon>Panicum</taxon>
        <taxon>Panicum sect. Hiantes</taxon>
    </lineage>
</organism>
<gene>
    <name evidence="2" type="ORF">PVAP13_9KG014440</name>
</gene>
<dbReference type="EMBL" id="CM029053">
    <property type="protein sequence ID" value="KAG2544592.1"/>
    <property type="molecule type" value="Genomic_DNA"/>
</dbReference>
<protein>
    <submittedName>
        <fullName evidence="2">Uncharacterized protein</fullName>
    </submittedName>
</protein>
<proteinExistence type="predicted"/>